<dbReference type="Proteomes" id="UP000504634">
    <property type="component" value="Unplaced"/>
</dbReference>
<sequence length="369" mass="42421">MPMKPITGKNHSVRTLHPGYHGDGDEDPCKRGILRNTSCRRYREQLRNARHTNILQGVMVVTCVATVIALLLLQSMEMIAASDTEQASGPADDRQLLTRLWSLWLSVSNFLVSDVIGESTGFLEDNVASEPSQPIQPIRSYYCNQRLDTKNIFEHIRKQVINQEQALARFERAMHSDRQFKSLALLGPPGVGKTLTAIALRQHFPWPENIHAYSWSTYVPDEVRKFHMVRHFVEQLSDCGQNLLIIDNLSTCDYSIVPIYNQLILEREGERNAAANQSVLVVYIFNLETEHYWEQFELLQQLPSDTTIISYRPFGREELMDCLENELQLEQRVLSQRALSCILDETDVYATGCKRLRQLILQYGRPEID</sequence>
<reference evidence="4" key="1">
    <citation type="submission" date="2025-08" db="UniProtKB">
        <authorList>
            <consortium name="RefSeq"/>
        </authorList>
    </citation>
    <scope>IDENTIFICATION</scope>
    <source>
        <strain evidence="4">11010-0011.00</strain>
        <tissue evidence="4">Whole body</tissue>
    </source>
</reference>
<name>A0A6J2TDT0_DROLE</name>
<feature type="region of interest" description="Disordered" evidence="1">
    <location>
        <begin position="1"/>
        <end position="23"/>
    </location>
</feature>
<evidence type="ECO:0000313" key="4">
    <source>
        <dbReference type="RefSeq" id="XP_030373152.1"/>
    </source>
</evidence>
<evidence type="ECO:0000256" key="2">
    <source>
        <dbReference type="SAM" id="Phobius"/>
    </source>
</evidence>
<dbReference type="SUPFAM" id="SSF52540">
    <property type="entry name" value="P-loop containing nucleoside triphosphate hydrolases"/>
    <property type="match status" value="1"/>
</dbReference>
<dbReference type="RefSeq" id="XP_030373152.1">
    <property type="nucleotide sequence ID" value="XM_030517292.1"/>
</dbReference>
<gene>
    <name evidence="4" type="primary">LOC115623087</name>
</gene>
<keyword evidence="2" id="KW-0472">Membrane</keyword>
<feature type="transmembrane region" description="Helical" evidence="2">
    <location>
        <begin position="53"/>
        <end position="73"/>
    </location>
</feature>
<keyword evidence="3" id="KW-1185">Reference proteome</keyword>
<dbReference type="InterPro" id="IPR027417">
    <property type="entry name" value="P-loop_NTPase"/>
</dbReference>
<dbReference type="AlphaFoldDB" id="A0A6J2TDT0"/>
<dbReference type="OrthoDB" id="8191652at2759"/>
<protein>
    <submittedName>
        <fullName evidence="4">Uncharacterized protein LOC115623087</fullName>
    </submittedName>
</protein>
<keyword evidence="2" id="KW-1133">Transmembrane helix</keyword>
<proteinExistence type="predicted"/>
<accession>A0A6J2TDT0</accession>
<dbReference type="Gene3D" id="3.40.50.300">
    <property type="entry name" value="P-loop containing nucleotide triphosphate hydrolases"/>
    <property type="match status" value="1"/>
</dbReference>
<evidence type="ECO:0000313" key="3">
    <source>
        <dbReference type="Proteomes" id="UP000504634"/>
    </source>
</evidence>
<dbReference type="GeneID" id="115623087"/>
<organism evidence="3 4">
    <name type="scientific">Drosophila lebanonensis</name>
    <name type="common">Fruit fly</name>
    <name type="synonym">Scaptodrosophila lebanonensis</name>
    <dbReference type="NCBI Taxonomy" id="7225"/>
    <lineage>
        <taxon>Eukaryota</taxon>
        <taxon>Metazoa</taxon>
        <taxon>Ecdysozoa</taxon>
        <taxon>Arthropoda</taxon>
        <taxon>Hexapoda</taxon>
        <taxon>Insecta</taxon>
        <taxon>Pterygota</taxon>
        <taxon>Neoptera</taxon>
        <taxon>Endopterygota</taxon>
        <taxon>Diptera</taxon>
        <taxon>Brachycera</taxon>
        <taxon>Muscomorpha</taxon>
        <taxon>Ephydroidea</taxon>
        <taxon>Drosophilidae</taxon>
        <taxon>Scaptodrosophila</taxon>
    </lineage>
</organism>
<keyword evidence="2" id="KW-0812">Transmembrane</keyword>
<evidence type="ECO:0000256" key="1">
    <source>
        <dbReference type="SAM" id="MobiDB-lite"/>
    </source>
</evidence>